<accession>A0A381X1C2</accession>
<protein>
    <recommendedName>
        <fullName evidence="2">SGNH hydrolase-type esterase domain-containing protein</fullName>
    </recommendedName>
</protein>
<sequence length="66" mass="7720">MEGSFYAFWRGNRLPKDSPKTFQKGVKDKRQVVIFCGDSLTHGHLGYDWVGAIYNLMRRVAMFYKT</sequence>
<evidence type="ECO:0008006" key="2">
    <source>
        <dbReference type="Google" id="ProtNLM"/>
    </source>
</evidence>
<dbReference type="EMBL" id="UINC01013569">
    <property type="protein sequence ID" value="SVA58535.1"/>
    <property type="molecule type" value="Genomic_DNA"/>
</dbReference>
<proteinExistence type="predicted"/>
<organism evidence="1">
    <name type="scientific">marine metagenome</name>
    <dbReference type="NCBI Taxonomy" id="408172"/>
    <lineage>
        <taxon>unclassified sequences</taxon>
        <taxon>metagenomes</taxon>
        <taxon>ecological metagenomes</taxon>
    </lineage>
</organism>
<dbReference type="AlphaFoldDB" id="A0A381X1C2"/>
<reference evidence="1" key="1">
    <citation type="submission" date="2018-05" db="EMBL/GenBank/DDBJ databases">
        <authorList>
            <person name="Lanie J.A."/>
            <person name="Ng W.-L."/>
            <person name="Kazmierczak K.M."/>
            <person name="Andrzejewski T.M."/>
            <person name="Davidsen T.M."/>
            <person name="Wayne K.J."/>
            <person name="Tettelin H."/>
            <person name="Glass J.I."/>
            <person name="Rusch D."/>
            <person name="Podicherti R."/>
            <person name="Tsui H.-C.T."/>
            <person name="Winkler M.E."/>
        </authorList>
    </citation>
    <scope>NUCLEOTIDE SEQUENCE</scope>
</reference>
<evidence type="ECO:0000313" key="1">
    <source>
        <dbReference type="EMBL" id="SVA58535.1"/>
    </source>
</evidence>
<gene>
    <name evidence="1" type="ORF">METZ01_LOCUS111389</name>
</gene>
<name>A0A381X1C2_9ZZZZ</name>